<evidence type="ECO:0000256" key="7">
    <source>
        <dbReference type="SAM" id="Phobius"/>
    </source>
</evidence>
<dbReference type="SUPFAM" id="SSF160240">
    <property type="entry name" value="Cation efflux protein cytoplasmic domain-like"/>
    <property type="match status" value="1"/>
</dbReference>
<dbReference type="Pfam" id="PF16916">
    <property type="entry name" value="ZT_dimer"/>
    <property type="match status" value="1"/>
</dbReference>
<dbReference type="InterPro" id="IPR027470">
    <property type="entry name" value="Cation_efflux_CTD"/>
</dbReference>
<dbReference type="GO" id="GO:0015341">
    <property type="term" value="F:zinc efflux antiporter activity"/>
    <property type="evidence" value="ECO:0007669"/>
    <property type="project" value="TreeGrafter"/>
</dbReference>
<evidence type="ECO:0000256" key="6">
    <source>
        <dbReference type="ARBA" id="ARBA00023136"/>
    </source>
</evidence>
<comment type="subcellular location">
    <subcellularLocation>
        <location evidence="1">Membrane</location>
        <topology evidence="1">Multi-pass membrane protein</topology>
    </subcellularLocation>
</comment>
<sequence length="308" mass="34095">MVIDNRPKIRKVLILTLILNVVVMGIKATLGLLTGSLSLLADALHSVTDGANNIIGLVANQFASPEPDREYPYGHQKFDALGALAVTVFLCIASFEILTGAIERIFGGGNTINISSVQLWILLIVLGINIFVAYYERYMGQRLGSALLVADAKHTMSDIWTTLMVIAGLIGVWLGRKWNFPQLEALDVVMAFPVAVLVFHSAWEILKENLPWLTDRVAIPPEKIRALAMRVPGVVNCHDIASRGVIGRQIFIEMHMIVEADDVKNAHQITEQVEAQLEKHFSPVRTVIHVEPPSYKSDRITYEGDPKI</sequence>
<dbReference type="Gene3D" id="1.20.1510.10">
    <property type="entry name" value="Cation efflux protein transmembrane domain"/>
    <property type="match status" value="1"/>
</dbReference>
<dbReference type="Proteomes" id="UP000017127">
    <property type="component" value="Unassembled WGS sequence"/>
</dbReference>
<dbReference type="InterPro" id="IPR036837">
    <property type="entry name" value="Cation_efflux_CTD_sf"/>
</dbReference>
<dbReference type="RefSeq" id="WP_023064844.1">
    <property type="nucleotide sequence ID" value="NZ_AUZM01000006.1"/>
</dbReference>
<feature type="transmembrane region" description="Helical" evidence="7">
    <location>
        <begin position="12"/>
        <end position="33"/>
    </location>
</feature>
<dbReference type="InterPro" id="IPR027469">
    <property type="entry name" value="Cation_efflux_TMD_sf"/>
</dbReference>
<dbReference type="AlphaFoldDB" id="U7QMA4"/>
<dbReference type="EMBL" id="AUZM01000006">
    <property type="protein sequence ID" value="ERT09013.1"/>
    <property type="molecule type" value="Genomic_DNA"/>
</dbReference>
<feature type="transmembrane region" description="Helical" evidence="7">
    <location>
        <begin position="80"/>
        <end position="102"/>
    </location>
</feature>
<feature type="transmembrane region" description="Helical" evidence="7">
    <location>
        <begin position="114"/>
        <end position="135"/>
    </location>
</feature>
<keyword evidence="4 7" id="KW-0812">Transmembrane</keyword>
<dbReference type="SUPFAM" id="SSF161111">
    <property type="entry name" value="Cation efflux protein transmembrane domain-like"/>
    <property type="match status" value="1"/>
</dbReference>
<dbReference type="GO" id="GO:0015086">
    <property type="term" value="F:cadmium ion transmembrane transporter activity"/>
    <property type="evidence" value="ECO:0007669"/>
    <property type="project" value="TreeGrafter"/>
</dbReference>
<evidence type="ECO:0000256" key="4">
    <source>
        <dbReference type="ARBA" id="ARBA00022692"/>
    </source>
</evidence>
<evidence type="ECO:0000259" key="9">
    <source>
        <dbReference type="Pfam" id="PF16916"/>
    </source>
</evidence>
<dbReference type="GO" id="GO:0005886">
    <property type="term" value="C:plasma membrane"/>
    <property type="evidence" value="ECO:0007669"/>
    <property type="project" value="TreeGrafter"/>
</dbReference>
<protein>
    <submittedName>
        <fullName evidence="10">Cation diffusion facilitator transporter family protein</fullName>
    </submittedName>
</protein>
<dbReference type="GO" id="GO:0006882">
    <property type="term" value="P:intracellular zinc ion homeostasis"/>
    <property type="evidence" value="ECO:0007669"/>
    <property type="project" value="TreeGrafter"/>
</dbReference>
<keyword evidence="11" id="KW-1185">Reference proteome</keyword>
<evidence type="ECO:0000313" key="10">
    <source>
        <dbReference type="EMBL" id="ERT09013.1"/>
    </source>
</evidence>
<comment type="similarity">
    <text evidence="2">Belongs to the cation diffusion facilitator (CDF) transporter (TC 2.A.4) family.</text>
</comment>
<evidence type="ECO:0000256" key="2">
    <source>
        <dbReference type="ARBA" id="ARBA00008114"/>
    </source>
</evidence>
<comment type="caution">
    <text evidence="10">The sequence shown here is derived from an EMBL/GenBank/DDBJ whole genome shotgun (WGS) entry which is preliminary data.</text>
</comment>
<name>U7QMA4_9CYAN</name>
<dbReference type="GO" id="GO:0015093">
    <property type="term" value="F:ferrous iron transmembrane transporter activity"/>
    <property type="evidence" value="ECO:0007669"/>
    <property type="project" value="TreeGrafter"/>
</dbReference>
<dbReference type="InterPro" id="IPR050291">
    <property type="entry name" value="CDF_Transporter"/>
</dbReference>
<feature type="domain" description="Cation efflux protein cytoplasmic" evidence="9">
    <location>
        <begin position="222"/>
        <end position="292"/>
    </location>
</feature>
<dbReference type="InterPro" id="IPR002524">
    <property type="entry name" value="Cation_efflux"/>
</dbReference>
<keyword evidence="5 7" id="KW-1133">Transmembrane helix</keyword>
<accession>U7QMA4</accession>
<dbReference type="PANTHER" id="PTHR43840:SF15">
    <property type="entry name" value="MITOCHONDRIAL METAL TRANSPORTER 1-RELATED"/>
    <property type="match status" value="1"/>
</dbReference>
<reference evidence="10 11" key="1">
    <citation type="journal article" date="2013" name="Front. Microbiol.">
        <title>Comparative genomic analyses of the cyanobacterium, Lyngbya aestuarii BL J, a powerful hydrogen producer.</title>
        <authorList>
            <person name="Kothari A."/>
            <person name="Vaughn M."/>
            <person name="Garcia-Pichel F."/>
        </authorList>
    </citation>
    <scope>NUCLEOTIDE SEQUENCE [LARGE SCALE GENOMIC DNA]</scope>
    <source>
        <strain evidence="10 11">BL J</strain>
    </source>
</reference>
<dbReference type="InterPro" id="IPR058533">
    <property type="entry name" value="Cation_efflux_TM"/>
</dbReference>
<evidence type="ECO:0000256" key="1">
    <source>
        <dbReference type="ARBA" id="ARBA00004141"/>
    </source>
</evidence>
<dbReference type="Gene3D" id="3.30.70.1350">
    <property type="entry name" value="Cation efflux protein, cytoplasmic domain"/>
    <property type="match status" value="1"/>
</dbReference>
<dbReference type="PANTHER" id="PTHR43840">
    <property type="entry name" value="MITOCHONDRIAL METAL TRANSPORTER 1-RELATED"/>
    <property type="match status" value="1"/>
</dbReference>
<dbReference type="NCBIfam" id="TIGR01297">
    <property type="entry name" value="CDF"/>
    <property type="match status" value="1"/>
</dbReference>
<keyword evidence="3" id="KW-0813">Transport</keyword>
<evidence type="ECO:0000313" key="11">
    <source>
        <dbReference type="Proteomes" id="UP000017127"/>
    </source>
</evidence>
<feature type="domain" description="Cation efflux protein transmembrane" evidence="8">
    <location>
        <begin position="13"/>
        <end position="212"/>
    </location>
</feature>
<evidence type="ECO:0000256" key="5">
    <source>
        <dbReference type="ARBA" id="ARBA00022989"/>
    </source>
</evidence>
<dbReference type="PATRIC" id="fig|1348334.3.peg.1024"/>
<gene>
    <name evidence="10" type="ORF">M595_1049</name>
</gene>
<evidence type="ECO:0000256" key="3">
    <source>
        <dbReference type="ARBA" id="ARBA00022448"/>
    </source>
</evidence>
<feature type="transmembrane region" description="Helical" evidence="7">
    <location>
        <begin position="155"/>
        <end position="174"/>
    </location>
</feature>
<dbReference type="Pfam" id="PF01545">
    <property type="entry name" value="Cation_efflux"/>
    <property type="match status" value="1"/>
</dbReference>
<dbReference type="OrthoDB" id="9806522at2"/>
<keyword evidence="6 7" id="KW-0472">Membrane</keyword>
<organism evidence="10 11">
    <name type="scientific">Lyngbya aestuarii BL J</name>
    <dbReference type="NCBI Taxonomy" id="1348334"/>
    <lineage>
        <taxon>Bacteria</taxon>
        <taxon>Bacillati</taxon>
        <taxon>Cyanobacteriota</taxon>
        <taxon>Cyanophyceae</taxon>
        <taxon>Oscillatoriophycideae</taxon>
        <taxon>Oscillatoriales</taxon>
        <taxon>Microcoleaceae</taxon>
        <taxon>Lyngbya</taxon>
    </lineage>
</organism>
<evidence type="ECO:0000259" key="8">
    <source>
        <dbReference type="Pfam" id="PF01545"/>
    </source>
</evidence>
<proteinExistence type="inferred from homology"/>